<reference evidence="1" key="1">
    <citation type="submission" date="2023-08" db="EMBL/GenBank/DDBJ databases">
        <authorList>
            <person name="Messyasz A."/>
            <person name="Mannisto M.K."/>
            <person name="Kerkhof L.J."/>
            <person name="Haggblom M."/>
        </authorList>
    </citation>
    <scope>NUCLEOTIDE SEQUENCE</scope>
    <source>
        <strain evidence="1">M8UP23</strain>
    </source>
</reference>
<proteinExistence type="predicted"/>
<evidence type="ECO:0000313" key="1">
    <source>
        <dbReference type="EMBL" id="XCB25098.1"/>
    </source>
</evidence>
<organism evidence="1">
    <name type="scientific">Tunturiibacter empetritectus</name>
    <dbReference type="NCBI Taxonomy" id="3069691"/>
    <lineage>
        <taxon>Bacteria</taxon>
        <taxon>Pseudomonadati</taxon>
        <taxon>Acidobacteriota</taxon>
        <taxon>Terriglobia</taxon>
        <taxon>Terriglobales</taxon>
        <taxon>Acidobacteriaceae</taxon>
        <taxon>Tunturiibacter</taxon>
    </lineage>
</organism>
<reference evidence="1" key="2">
    <citation type="journal article" date="2024" name="Environ. Microbiol.">
        <title>Genome analysis and description of Tunturibacter gen. nov. expands the diversity of Terriglobia in tundra soils.</title>
        <authorList>
            <person name="Messyasz A."/>
            <person name="Mannisto M.K."/>
            <person name="Kerkhof L.J."/>
            <person name="Haggblom M.M."/>
        </authorList>
    </citation>
    <scope>NUCLEOTIDE SEQUENCE</scope>
    <source>
        <strain evidence="1">M8UP23</strain>
    </source>
</reference>
<accession>A0AAU7Z851</accession>
<name>A0AAU7Z851_9BACT</name>
<protein>
    <submittedName>
        <fullName evidence="1">Uncharacterized protein</fullName>
    </submittedName>
</protein>
<sequence length="88" mass="9605">MATDRAVRFQIETKLAQRVPAVLTFKIKHAPRAFASGMTTVDEIVGGGIPRGCITEVGEAARPGKLPLLYRLSLLLRDSATPVRGWME</sequence>
<dbReference type="AlphaFoldDB" id="A0AAU7Z851"/>
<dbReference type="RefSeq" id="WP_353068194.1">
    <property type="nucleotide sequence ID" value="NZ_CP132932.1"/>
</dbReference>
<dbReference type="EMBL" id="CP132932">
    <property type="protein sequence ID" value="XCB25098.1"/>
    <property type="molecule type" value="Genomic_DNA"/>
</dbReference>
<dbReference type="KEGG" id="temp:RBB75_11590"/>
<gene>
    <name evidence="1" type="ORF">RBB75_11590</name>
</gene>